<dbReference type="Pfam" id="PF20578">
    <property type="entry name" value="aBig_2"/>
    <property type="match status" value="1"/>
</dbReference>
<feature type="compositionally biased region" description="Polar residues" evidence="1">
    <location>
        <begin position="1163"/>
        <end position="1177"/>
    </location>
</feature>
<dbReference type="InterPro" id="IPR046780">
    <property type="entry name" value="aBig_2"/>
</dbReference>
<keyword evidence="2" id="KW-0812">Transmembrane</keyword>
<feature type="transmembrane region" description="Helical" evidence="2">
    <location>
        <begin position="1186"/>
        <end position="1207"/>
    </location>
</feature>
<keyword evidence="2" id="KW-0472">Membrane</keyword>
<evidence type="ECO:0000313" key="4">
    <source>
        <dbReference type="EMBL" id="SDZ61752.1"/>
    </source>
</evidence>
<evidence type="ECO:0000313" key="5">
    <source>
        <dbReference type="Proteomes" id="UP000198935"/>
    </source>
</evidence>
<feature type="compositionally biased region" description="Acidic residues" evidence="1">
    <location>
        <begin position="448"/>
        <end position="472"/>
    </location>
</feature>
<sequence>MSNTKVVKSKLFSLFVVVILVVSQLTSAIALPATVSADVVRIVEWNFDDESLTASGGIEANLNRNVSLVGAALSGYVEGYVRNPSKAINSNRWNNPGDNYWLIEFTTVGYDRLTLSSRQAGSNTGPRDFKVQYSLDGQTWTDVPNSTVVAGSTNNTVDWVTGHLNNLPLPEELNDQEQVFVRWIQTSNQAVGATSNLSTVGTNRIDNIIVRGVPLESEAVPIYDDDEEEEEDSQEEENNGGEAGDQNDGINDGQNGSEDGSVPGDDENAEGEAPSPPEDGENAEGEAPSPPEDGENAGGEAPSPPEDGENAGGEAPSPPEDGENAEGEAPSPSEDGENAGGEAPSPPEDGENAEGEAPSPSEDGENAEGEAPSPPEDGENAEGEAPSPPEDGENVEGEAPSPPEDGENVEGEAPSPPEDGENVEGEAPSPPEDGENVEGEAPSPPEDGQNDGVEEPSLPDDDQNNGGDENETENTVSIKEARGMIGQQVTVEGIANIDQGLLQPRSFTIFIQDDEAGIQLFHSDADSFPTVNEGDLVRVTGTVQSTYGVKRIFIENVIVLESNQDISVKALDLSIYMLPLFADAVDGQLVSFDGYIDIIDDYDNGSVLIRAVNDEFAEVNILVLESTGIDLSQLEPGAWYEITAISSKYNTTYQVLPRSHSDFKMLTEQRTPPQPVISDQEALEKDKHALNVGFQGKDSPAATVNHVLLETIGAYGSIITWESSHEDVISSMGMVTNPPYEDVTVTLTAMLKKGDLVETKVFIIVVKPAVFEIISWNFNTETQVATGGVEANLSQIITAVGSAVSGYGAGQGELAKAIEAGGWHIAEEKYWLVQFNAKGFKNITVSSWQTGSETGPRDFQVQYSIDGETWKDVENGNVTVENNWMSGALSDVLLPADAENQETVFLRWVNISSVAIGGGTVDAVGTNSIDSIIITGNQGLFSEETEDDSDLTDGEAPEEEPAQENEGADEPETGEQGQEADQEDGSSPEEAPDVADEEDNGEMPSGTEEEAPELPLPEGPAAENEEADMPEEGQEPGQEDGSAPEEAPDVADEEDNGEMPSGTEEEAPEQPLPEGPAAENEEAETPEEGQHSGQEDNSAPEEEQAADEEDLVFPEKEEEQNPQKDVESSVPDLAVNNDEAQRKFSSRPLTAEASFEAKKSSDYGEQQQKSEAVTTEDSPLPKTATYMYTFFFTGLFALLFGYVLLLIKRRKHKTIV</sequence>
<keyword evidence="2" id="KW-1133">Transmembrane helix</keyword>
<name>A0A1H3UGY9_9BACI</name>
<feature type="compositionally biased region" description="Acidic residues" evidence="1">
    <location>
        <begin position="1098"/>
        <end position="1112"/>
    </location>
</feature>
<feature type="region of interest" description="Disordered" evidence="1">
    <location>
        <begin position="938"/>
        <end position="1177"/>
    </location>
</feature>
<accession>A0A1H3UGY9</accession>
<reference evidence="5" key="1">
    <citation type="submission" date="2016-10" db="EMBL/GenBank/DDBJ databases">
        <authorList>
            <person name="Varghese N."/>
            <person name="Submissions S."/>
        </authorList>
    </citation>
    <scope>NUCLEOTIDE SEQUENCE [LARGE SCALE GENOMIC DNA]</scope>
    <source>
        <strain evidence="5">SP</strain>
    </source>
</reference>
<gene>
    <name evidence="4" type="ORF">SAMN05421736_12164</name>
</gene>
<evidence type="ECO:0000259" key="3">
    <source>
        <dbReference type="Pfam" id="PF20578"/>
    </source>
</evidence>
<proteinExistence type="predicted"/>
<dbReference type="Proteomes" id="UP000198935">
    <property type="component" value="Unassembled WGS sequence"/>
</dbReference>
<feature type="region of interest" description="Disordered" evidence="1">
    <location>
        <begin position="218"/>
        <end position="474"/>
    </location>
</feature>
<evidence type="ECO:0000256" key="1">
    <source>
        <dbReference type="SAM" id="MobiDB-lite"/>
    </source>
</evidence>
<feature type="compositionally biased region" description="Basic and acidic residues" evidence="1">
    <location>
        <begin position="1113"/>
        <end position="1127"/>
    </location>
</feature>
<feature type="compositionally biased region" description="Acidic residues" evidence="1">
    <location>
        <begin position="223"/>
        <end position="239"/>
    </location>
</feature>
<dbReference type="EMBL" id="FNPI01000021">
    <property type="protein sequence ID" value="SDZ61752.1"/>
    <property type="molecule type" value="Genomic_DNA"/>
</dbReference>
<dbReference type="AlphaFoldDB" id="A0A1H3UGY9"/>
<feature type="compositionally biased region" description="Acidic residues" evidence="1">
    <location>
        <begin position="943"/>
        <end position="1012"/>
    </location>
</feature>
<feature type="compositionally biased region" description="Acidic residues" evidence="1">
    <location>
        <begin position="1023"/>
        <end position="1068"/>
    </location>
</feature>
<feature type="compositionally biased region" description="Polar residues" evidence="1">
    <location>
        <begin position="248"/>
        <end position="258"/>
    </location>
</feature>
<organism evidence="4 5">
    <name type="scientific">Evansella caseinilytica</name>
    <dbReference type="NCBI Taxonomy" id="1503961"/>
    <lineage>
        <taxon>Bacteria</taxon>
        <taxon>Bacillati</taxon>
        <taxon>Bacillota</taxon>
        <taxon>Bacilli</taxon>
        <taxon>Bacillales</taxon>
        <taxon>Bacillaceae</taxon>
        <taxon>Evansella</taxon>
    </lineage>
</organism>
<protein>
    <submittedName>
        <fullName evidence="4">F5/8 type C domain-containing protein</fullName>
    </submittedName>
</protein>
<dbReference type="STRING" id="1503961.SAMN05421736_12164"/>
<evidence type="ECO:0000256" key="2">
    <source>
        <dbReference type="SAM" id="Phobius"/>
    </source>
</evidence>
<keyword evidence="5" id="KW-1185">Reference proteome</keyword>
<dbReference type="Gene3D" id="2.60.120.260">
    <property type="entry name" value="Galactose-binding domain-like"/>
    <property type="match status" value="1"/>
</dbReference>
<feature type="domain" description="Atrophied bacterial Ig" evidence="3">
    <location>
        <begin position="684"/>
        <end position="768"/>
    </location>
</feature>